<dbReference type="RefSeq" id="WP_344557010.1">
    <property type="nucleotide sequence ID" value="NZ_BAAANS010000055.1"/>
</dbReference>
<reference evidence="2" key="1">
    <citation type="journal article" date="2019" name="Int. J. Syst. Evol. Microbiol.">
        <title>The Global Catalogue of Microorganisms (GCM) 10K type strain sequencing project: providing services to taxonomists for standard genome sequencing and annotation.</title>
        <authorList>
            <consortium name="The Broad Institute Genomics Platform"/>
            <consortium name="The Broad Institute Genome Sequencing Center for Infectious Disease"/>
            <person name="Wu L."/>
            <person name="Ma J."/>
        </authorList>
    </citation>
    <scope>NUCLEOTIDE SEQUENCE [LARGE SCALE GENOMIC DNA]</scope>
    <source>
        <strain evidence="2">JCM 14559</strain>
    </source>
</reference>
<accession>A0ABP5JDX9</accession>
<organism evidence="1 2">
    <name type="scientific">Kitasatospora saccharophila</name>
    <dbReference type="NCBI Taxonomy" id="407973"/>
    <lineage>
        <taxon>Bacteria</taxon>
        <taxon>Bacillati</taxon>
        <taxon>Actinomycetota</taxon>
        <taxon>Actinomycetes</taxon>
        <taxon>Kitasatosporales</taxon>
        <taxon>Streptomycetaceae</taxon>
        <taxon>Kitasatospora</taxon>
    </lineage>
</organism>
<evidence type="ECO:0000313" key="1">
    <source>
        <dbReference type="EMBL" id="GAA2116701.1"/>
    </source>
</evidence>
<protein>
    <recommendedName>
        <fullName evidence="3">PemK-like, MazF-like toxin of type II toxin-antitoxin system</fullName>
    </recommendedName>
</protein>
<sequence>MGSRVLELVAEEFSNDSRPTVGIAVDARTLVVAPIREGGPDIIKVTLFPRPKDPRGDVFELERLDLAGNVLRAARADILRLNTWQAVRSLASWIDAIDSRGASDVGFASAPA</sequence>
<evidence type="ECO:0000313" key="2">
    <source>
        <dbReference type="Proteomes" id="UP001500897"/>
    </source>
</evidence>
<name>A0ABP5JDX9_9ACTN</name>
<keyword evidence="2" id="KW-1185">Reference proteome</keyword>
<dbReference type="EMBL" id="BAAANS010000055">
    <property type="protein sequence ID" value="GAA2116701.1"/>
    <property type="molecule type" value="Genomic_DNA"/>
</dbReference>
<gene>
    <name evidence="1" type="ORF">GCM10009759_62490</name>
</gene>
<comment type="caution">
    <text evidence="1">The sequence shown here is derived from an EMBL/GenBank/DDBJ whole genome shotgun (WGS) entry which is preliminary data.</text>
</comment>
<proteinExistence type="predicted"/>
<dbReference type="Proteomes" id="UP001500897">
    <property type="component" value="Unassembled WGS sequence"/>
</dbReference>
<evidence type="ECO:0008006" key="3">
    <source>
        <dbReference type="Google" id="ProtNLM"/>
    </source>
</evidence>